<gene>
    <name evidence="1" type="ORF">F5876DRAFT_90868</name>
</gene>
<evidence type="ECO:0000313" key="1">
    <source>
        <dbReference type="EMBL" id="KAJ3806844.1"/>
    </source>
</evidence>
<comment type="caution">
    <text evidence="1">The sequence shown here is derived from an EMBL/GenBank/DDBJ whole genome shotgun (WGS) entry which is preliminary data.</text>
</comment>
<evidence type="ECO:0000313" key="2">
    <source>
        <dbReference type="Proteomes" id="UP001163835"/>
    </source>
</evidence>
<sequence>MRHFIWSDLDYGSKVGLPELRIRNGKGIVSDFYSLTWSIITTGLYIENLGGVLLGPLAERSNGHVSRISLKDIGWWVRYILLKPRAKNSIATKMITIETFTKVTGIPATRKRMSVEEVPSYGSIYYKRRLRRERPYHKGNVCWNVQGLGRRSIDESMDWIRRVNPTEGYDDLFKLTTDANGDKIGIVKCAH</sequence>
<name>A0ACC1TQ05_9AGAR</name>
<dbReference type="EMBL" id="MU795372">
    <property type="protein sequence ID" value="KAJ3806844.1"/>
    <property type="molecule type" value="Genomic_DNA"/>
</dbReference>
<keyword evidence="2" id="KW-1185">Reference proteome</keyword>
<proteinExistence type="predicted"/>
<protein>
    <submittedName>
        <fullName evidence="1">Uncharacterized protein</fullName>
    </submittedName>
</protein>
<organism evidence="1 2">
    <name type="scientific">Lentinula aff. lateritia</name>
    <dbReference type="NCBI Taxonomy" id="2804960"/>
    <lineage>
        <taxon>Eukaryota</taxon>
        <taxon>Fungi</taxon>
        <taxon>Dikarya</taxon>
        <taxon>Basidiomycota</taxon>
        <taxon>Agaricomycotina</taxon>
        <taxon>Agaricomycetes</taxon>
        <taxon>Agaricomycetidae</taxon>
        <taxon>Agaricales</taxon>
        <taxon>Marasmiineae</taxon>
        <taxon>Omphalotaceae</taxon>
        <taxon>Lentinula</taxon>
    </lineage>
</organism>
<accession>A0ACC1TQ05</accession>
<reference evidence="1" key="1">
    <citation type="submission" date="2022-09" db="EMBL/GenBank/DDBJ databases">
        <title>A Global Phylogenomic Analysis of the Shiitake Genus Lentinula.</title>
        <authorList>
            <consortium name="DOE Joint Genome Institute"/>
            <person name="Sierra-Patev S."/>
            <person name="Min B."/>
            <person name="Naranjo-Ortiz M."/>
            <person name="Looney B."/>
            <person name="Konkel Z."/>
            <person name="Slot J.C."/>
            <person name="Sakamoto Y."/>
            <person name="Steenwyk J.L."/>
            <person name="Rokas A."/>
            <person name="Carro J."/>
            <person name="Camarero S."/>
            <person name="Ferreira P."/>
            <person name="Molpeceres G."/>
            <person name="Ruiz-Duenas F.J."/>
            <person name="Serrano A."/>
            <person name="Henrissat B."/>
            <person name="Drula E."/>
            <person name="Hughes K.W."/>
            <person name="Mata J.L."/>
            <person name="Ishikawa N.K."/>
            <person name="Vargas-Isla R."/>
            <person name="Ushijima S."/>
            <person name="Smith C.A."/>
            <person name="Ahrendt S."/>
            <person name="Andreopoulos W."/>
            <person name="He G."/>
            <person name="Labutti K."/>
            <person name="Lipzen A."/>
            <person name="Ng V."/>
            <person name="Riley R."/>
            <person name="Sandor L."/>
            <person name="Barry K."/>
            <person name="Martinez A.T."/>
            <person name="Xiao Y."/>
            <person name="Gibbons J.G."/>
            <person name="Terashima K."/>
            <person name="Grigoriev I.V."/>
            <person name="Hibbett D.S."/>
        </authorList>
    </citation>
    <scope>NUCLEOTIDE SEQUENCE</scope>
    <source>
        <strain evidence="1">TMI1499</strain>
    </source>
</reference>
<dbReference type="Proteomes" id="UP001163835">
    <property type="component" value="Unassembled WGS sequence"/>
</dbReference>